<keyword evidence="4" id="KW-0808">Transferase</keyword>
<dbReference type="Gene3D" id="3.60.20.10">
    <property type="entry name" value="Glutamine Phosphoribosylpyrophosphate, subunit 1, domain 1"/>
    <property type="match status" value="1"/>
</dbReference>
<dbReference type="Proteomes" id="UP001418222">
    <property type="component" value="Unassembled WGS sequence"/>
</dbReference>
<dbReference type="PANTHER" id="PTHR10937:SF0">
    <property type="entry name" value="GLUTAMINE--FRUCTOSE-6-PHOSPHATE TRANSAMINASE (ISOMERIZING)"/>
    <property type="match status" value="1"/>
</dbReference>
<evidence type="ECO:0000256" key="2">
    <source>
        <dbReference type="ARBA" id="ARBA00012916"/>
    </source>
</evidence>
<name>A0AAP0BX30_9ASPA</name>
<dbReference type="PANTHER" id="PTHR10937">
    <property type="entry name" value="GLUCOSAMINE--FRUCTOSE-6-PHOSPHATE AMINOTRANSFERASE, ISOMERIZING"/>
    <property type="match status" value="1"/>
</dbReference>
<dbReference type="EC" id="2.6.1.16" evidence="2"/>
<accession>A0AAP0BX30</accession>
<dbReference type="AlphaFoldDB" id="A0AAP0BX30"/>
<organism evidence="8 9">
    <name type="scientific">Platanthera zijinensis</name>
    <dbReference type="NCBI Taxonomy" id="2320716"/>
    <lineage>
        <taxon>Eukaryota</taxon>
        <taxon>Viridiplantae</taxon>
        <taxon>Streptophyta</taxon>
        <taxon>Embryophyta</taxon>
        <taxon>Tracheophyta</taxon>
        <taxon>Spermatophyta</taxon>
        <taxon>Magnoliopsida</taxon>
        <taxon>Liliopsida</taxon>
        <taxon>Asparagales</taxon>
        <taxon>Orchidaceae</taxon>
        <taxon>Orchidoideae</taxon>
        <taxon>Orchideae</taxon>
        <taxon>Orchidinae</taxon>
        <taxon>Platanthera</taxon>
    </lineage>
</organism>
<dbReference type="InterPro" id="IPR017932">
    <property type="entry name" value="GATase_2_dom"/>
</dbReference>
<dbReference type="GO" id="GO:0006002">
    <property type="term" value="P:fructose 6-phosphate metabolic process"/>
    <property type="evidence" value="ECO:0007669"/>
    <property type="project" value="TreeGrafter"/>
</dbReference>
<dbReference type="InterPro" id="IPR029055">
    <property type="entry name" value="Ntn_hydrolases_N"/>
</dbReference>
<dbReference type="SUPFAM" id="SSF56235">
    <property type="entry name" value="N-terminal nucleophile aminohydrolases (Ntn hydrolases)"/>
    <property type="match status" value="1"/>
</dbReference>
<dbReference type="Pfam" id="PF13522">
    <property type="entry name" value="GATase_6"/>
    <property type="match status" value="1"/>
</dbReference>
<evidence type="ECO:0000256" key="5">
    <source>
        <dbReference type="ARBA" id="ARBA00022962"/>
    </source>
</evidence>
<keyword evidence="9" id="KW-1185">Reference proteome</keyword>
<comment type="caution">
    <text evidence="8">The sequence shown here is derived from an EMBL/GenBank/DDBJ whole genome shotgun (WGS) entry which is preliminary data.</text>
</comment>
<evidence type="ECO:0000313" key="8">
    <source>
        <dbReference type="EMBL" id="KAK8952398.1"/>
    </source>
</evidence>
<sequence>MVHAGIAHTRWATHGVPSPRNSHPQSSGSWNEFLVVHNGIITNYEVLKETLIRHGFTFESDTDTEVIPKLAKFVFDQAREGILHQVSKFYRKIQAPEVNDALKKMKNGKTVEPDDQDQRPRQQKSQLGTELTLFALTLSCTFSFHHQDSLFGSARPFDTPRDTWAVNNYNPGCMDDPIRQQWLTAEEGNFALSYMKRMETYRSEMKFKALNLRSFDGFITDENTRLWKKMEENAL</sequence>
<dbReference type="GO" id="GO:0004360">
    <property type="term" value="F:glutamine-fructose-6-phosphate transaminase (isomerizing) activity"/>
    <property type="evidence" value="ECO:0007669"/>
    <property type="project" value="UniProtKB-EC"/>
</dbReference>
<keyword evidence="3" id="KW-0032">Aminotransferase</keyword>
<protein>
    <recommendedName>
        <fullName evidence="2">glutamine--fructose-6-phosphate transaminase (isomerizing)</fullName>
        <ecNumber evidence="2">2.6.1.16</ecNumber>
    </recommendedName>
</protein>
<proteinExistence type="predicted"/>
<gene>
    <name evidence="8" type="ORF">KSP39_PZI004909</name>
</gene>
<dbReference type="GO" id="GO:0006047">
    <property type="term" value="P:UDP-N-acetylglucosamine metabolic process"/>
    <property type="evidence" value="ECO:0007669"/>
    <property type="project" value="TreeGrafter"/>
</dbReference>
<dbReference type="GO" id="GO:0006487">
    <property type="term" value="P:protein N-linked glycosylation"/>
    <property type="evidence" value="ECO:0007669"/>
    <property type="project" value="TreeGrafter"/>
</dbReference>
<feature type="compositionally biased region" description="Basic and acidic residues" evidence="6">
    <location>
        <begin position="109"/>
        <end position="120"/>
    </location>
</feature>
<evidence type="ECO:0000256" key="6">
    <source>
        <dbReference type="SAM" id="MobiDB-lite"/>
    </source>
</evidence>
<evidence type="ECO:0000256" key="4">
    <source>
        <dbReference type="ARBA" id="ARBA00022679"/>
    </source>
</evidence>
<evidence type="ECO:0000313" key="9">
    <source>
        <dbReference type="Proteomes" id="UP001418222"/>
    </source>
</evidence>
<dbReference type="PROSITE" id="PS51278">
    <property type="entry name" value="GATASE_TYPE_2"/>
    <property type="match status" value="1"/>
</dbReference>
<evidence type="ECO:0000256" key="3">
    <source>
        <dbReference type="ARBA" id="ARBA00022576"/>
    </source>
</evidence>
<comment type="catalytic activity">
    <reaction evidence="1">
        <text>D-fructose 6-phosphate + L-glutamine = D-glucosamine 6-phosphate + L-glutamate</text>
        <dbReference type="Rhea" id="RHEA:13237"/>
        <dbReference type="ChEBI" id="CHEBI:29985"/>
        <dbReference type="ChEBI" id="CHEBI:58359"/>
        <dbReference type="ChEBI" id="CHEBI:58725"/>
        <dbReference type="ChEBI" id="CHEBI:61527"/>
        <dbReference type="EC" id="2.6.1.16"/>
    </reaction>
</comment>
<feature type="region of interest" description="Disordered" evidence="6">
    <location>
        <begin position="105"/>
        <end position="124"/>
    </location>
</feature>
<dbReference type="EMBL" id="JBBWWQ010000003">
    <property type="protein sequence ID" value="KAK8952398.1"/>
    <property type="molecule type" value="Genomic_DNA"/>
</dbReference>
<feature type="domain" description="Glutamine amidotransferase type-2" evidence="7">
    <location>
        <begin position="1"/>
        <end position="235"/>
    </location>
</feature>
<evidence type="ECO:0000259" key="7">
    <source>
        <dbReference type="PROSITE" id="PS51278"/>
    </source>
</evidence>
<keyword evidence="5" id="KW-0315">Glutamine amidotransferase</keyword>
<evidence type="ECO:0000256" key="1">
    <source>
        <dbReference type="ARBA" id="ARBA00001031"/>
    </source>
</evidence>
<reference evidence="8 9" key="1">
    <citation type="journal article" date="2022" name="Nat. Plants">
        <title>Genomes of leafy and leafless Platanthera orchids illuminate the evolution of mycoheterotrophy.</title>
        <authorList>
            <person name="Li M.H."/>
            <person name="Liu K.W."/>
            <person name="Li Z."/>
            <person name="Lu H.C."/>
            <person name="Ye Q.L."/>
            <person name="Zhang D."/>
            <person name="Wang J.Y."/>
            <person name="Li Y.F."/>
            <person name="Zhong Z.M."/>
            <person name="Liu X."/>
            <person name="Yu X."/>
            <person name="Liu D.K."/>
            <person name="Tu X.D."/>
            <person name="Liu B."/>
            <person name="Hao Y."/>
            <person name="Liao X.Y."/>
            <person name="Jiang Y.T."/>
            <person name="Sun W.H."/>
            <person name="Chen J."/>
            <person name="Chen Y.Q."/>
            <person name="Ai Y."/>
            <person name="Zhai J.W."/>
            <person name="Wu S.S."/>
            <person name="Zhou Z."/>
            <person name="Hsiao Y.Y."/>
            <person name="Wu W.L."/>
            <person name="Chen Y.Y."/>
            <person name="Lin Y.F."/>
            <person name="Hsu J.L."/>
            <person name="Li C.Y."/>
            <person name="Wang Z.W."/>
            <person name="Zhao X."/>
            <person name="Zhong W.Y."/>
            <person name="Ma X.K."/>
            <person name="Ma L."/>
            <person name="Huang J."/>
            <person name="Chen G.Z."/>
            <person name="Huang M.Z."/>
            <person name="Huang L."/>
            <person name="Peng D.H."/>
            <person name="Luo Y.B."/>
            <person name="Zou S.Q."/>
            <person name="Chen S.P."/>
            <person name="Lan S."/>
            <person name="Tsai W.C."/>
            <person name="Van de Peer Y."/>
            <person name="Liu Z.J."/>
        </authorList>
    </citation>
    <scope>NUCLEOTIDE SEQUENCE [LARGE SCALE GENOMIC DNA]</scope>
    <source>
        <strain evidence="8">Lor287</strain>
    </source>
</reference>